<evidence type="ECO:0000313" key="2">
    <source>
        <dbReference type="EMBL" id="MCP9762661.1"/>
    </source>
</evidence>
<name>A0AAE3H2B2_9BACT</name>
<proteinExistence type="predicted"/>
<dbReference type="EMBL" id="RJUF01000012">
    <property type="protein sequence ID" value="MCP9762661.1"/>
    <property type="molecule type" value="Genomic_DNA"/>
</dbReference>
<evidence type="ECO:0000256" key="1">
    <source>
        <dbReference type="SAM" id="Coils"/>
    </source>
</evidence>
<reference evidence="2 3" key="1">
    <citation type="submission" date="2018-11" db="EMBL/GenBank/DDBJ databases">
        <title>Novel bacteria species description.</title>
        <authorList>
            <person name="Han J.-H."/>
        </authorList>
    </citation>
    <scope>NUCLEOTIDE SEQUENCE [LARGE SCALE GENOMIC DNA]</scope>
    <source>
        <strain evidence="2 3">KCTC23259</strain>
    </source>
</reference>
<sequence length="134" mass="15639">MKTLKKHFRESRSIIIILILANMNLFLFSTANGQTSIPYSRSSITIDSAKAERIQTDLLQLRVYKEIARFQDSIIVETKTLYLSERNKNATTTKRNETLEREKKVLKRRLVLQTLEIWAYRVGIVAGTYFILKN</sequence>
<accession>A0AAE3H2B2</accession>
<protein>
    <submittedName>
        <fullName evidence="2">Uncharacterized protein</fullName>
    </submittedName>
</protein>
<dbReference type="AlphaFoldDB" id="A0AAE3H2B2"/>
<comment type="caution">
    <text evidence="2">The sequence shown here is derived from an EMBL/GenBank/DDBJ whole genome shotgun (WGS) entry which is preliminary data.</text>
</comment>
<organism evidence="2 3">
    <name type="scientific">Lacihabitans soyangensis</name>
    <dbReference type="NCBI Taxonomy" id="869394"/>
    <lineage>
        <taxon>Bacteria</taxon>
        <taxon>Pseudomonadati</taxon>
        <taxon>Bacteroidota</taxon>
        <taxon>Cytophagia</taxon>
        <taxon>Cytophagales</taxon>
        <taxon>Leadbetterellaceae</taxon>
        <taxon>Lacihabitans</taxon>
    </lineage>
</organism>
<keyword evidence="1" id="KW-0175">Coiled coil</keyword>
<gene>
    <name evidence="2" type="ORF">EGI31_06810</name>
</gene>
<keyword evidence="3" id="KW-1185">Reference proteome</keyword>
<evidence type="ECO:0000313" key="3">
    <source>
        <dbReference type="Proteomes" id="UP001204144"/>
    </source>
</evidence>
<dbReference type="Proteomes" id="UP001204144">
    <property type="component" value="Unassembled WGS sequence"/>
</dbReference>
<feature type="coiled-coil region" evidence="1">
    <location>
        <begin position="89"/>
        <end position="116"/>
    </location>
</feature>